<name>W0DP87_9GAMM</name>
<evidence type="ECO:0000313" key="1">
    <source>
        <dbReference type="EMBL" id="AHF00267.1"/>
    </source>
</evidence>
<dbReference type="AlphaFoldDB" id="W0DP87"/>
<organism evidence="1 2">
    <name type="scientific">Thioalkalivibrio paradoxus ARh 1</name>
    <dbReference type="NCBI Taxonomy" id="713585"/>
    <lineage>
        <taxon>Bacteria</taxon>
        <taxon>Pseudomonadati</taxon>
        <taxon>Pseudomonadota</taxon>
        <taxon>Gammaproteobacteria</taxon>
        <taxon>Chromatiales</taxon>
        <taxon>Ectothiorhodospiraceae</taxon>
        <taxon>Thioalkalivibrio</taxon>
    </lineage>
</organism>
<protein>
    <submittedName>
        <fullName evidence="1">Uncharacterized protein</fullName>
    </submittedName>
</protein>
<keyword evidence="2" id="KW-1185">Reference proteome</keyword>
<dbReference type="RefSeq" id="WP_006747077.1">
    <property type="nucleotide sequence ID" value="NZ_CP007029.1"/>
</dbReference>
<reference evidence="1 2" key="1">
    <citation type="submission" date="2013-12" db="EMBL/GenBank/DDBJ databases">
        <authorList>
            <consortium name="DOE Joint Genome Institute"/>
            <person name="Muyzer G."/>
            <person name="Huntemann M."/>
            <person name="Han J."/>
            <person name="Chen A."/>
            <person name="Kyrpides N."/>
            <person name="Mavromatis K."/>
            <person name="Markowitz V."/>
            <person name="Palaniappan K."/>
            <person name="Ivanova N."/>
            <person name="Schaumberg A."/>
            <person name="Pati A."/>
            <person name="Liolios K."/>
            <person name="Nordberg H.P."/>
            <person name="Cantor M.N."/>
            <person name="Hua S.X."/>
            <person name="Woyke T."/>
        </authorList>
    </citation>
    <scope>NUCLEOTIDE SEQUENCE [LARGE SCALE GENOMIC DNA]</scope>
    <source>
        <strain evidence="1 2">ARh 1</strain>
    </source>
</reference>
<dbReference type="EMBL" id="CP007029">
    <property type="protein sequence ID" value="AHF00267.1"/>
    <property type="molecule type" value="Genomic_DNA"/>
</dbReference>
<dbReference type="HOGENOM" id="CLU_2792743_0_0_6"/>
<sequence>MGSSIDGNSASLDRRSKGIMGQVDCADYGIDVDAIGKGIERFRAEVPEGEGIALEDRVAKFMEQRRDA</sequence>
<gene>
    <name evidence="1" type="ORF">THITH_15035</name>
</gene>
<accession>W0DP87</accession>
<proteinExistence type="predicted"/>
<evidence type="ECO:0000313" key="2">
    <source>
        <dbReference type="Proteomes" id="UP000005289"/>
    </source>
</evidence>
<dbReference type="STRING" id="713585.THITH_15035"/>
<dbReference type="KEGG" id="tti:THITH_15035"/>
<dbReference type="Proteomes" id="UP000005289">
    <property type="component" value="Chromosome"/>
</dbReference>